<dbReference type="AlphaFoldDB" id="A0A5H7H143"/>
<sequence>MMYANVNANDSAKPKRYKPETGDNIPQMTYCVEWFATADNRATWTFETSTRKGEGVFSESRKKGLPAIANPVYGYSAPAKYGVGRGNPLNIKATQTPIASFFVSCHSAHQFSGNARNLSMVALAGLPKGRPVSFVSGISTPVNVTTPLERGNSGGDSSYTKEAAIMATTPTQNPQFIWLIAAVRRDIPTITAKIHHIAAETEREARRILAPYFILSLAARPPVAEATA</sequence>
<comment type="caution">
    <text evidence="2">The sequence shown here is derived from an EMBL/GenBank/DDBJ whole genome shotgun (WGS) entry which is preliminary data.</text>
</comment>
<feature type="region of interest" description="Disordered" evidence="1">
    <location>
        <begin position="1"/>
        <end position="20"/>
    </location>
</feature>
<dbReference type="Pfam" id="PF10554">
    <property type="entry name" value="Phage_ASH"/>
    <property type="match status" value="1"/>
</dbReference>
<protein>
    <submittedName>
        <fullName evidence="2">Host cell division inhibitor Icd-like protein</fullName>
    </submittedName>
</protein>
<dbReference type="InterPro" id="IPR018880">
    <property type="entry name" value="Phage_P4_Ash"/>
</dbReference>
<dbReference type="EMBL" id="AAKOCB010000003">
    <property type="protein sequence ID" value="ECT8538354.1"/>
    <property type="molecule type" value="Genomic_DNA"/>
</dbReference>
<evidence type="ECO:0000313" key="2">
    <source>
        <dbReference type="EMBL" id="ECT8538354.1"/>
    </source>
</evidence>
<proteinExistence type="predicted"/>
<dbReference type="NCBIfam" id="NF033153">
    <property type="entry name" value="phage_ICD_like"/>
    <property type="match status" value="1"/>
</dbReference>
<reference evidence="2" key="1">
    <citation type="submission" date="2018-07" db="EMBL/GenBank/DDBJ databases">
        <authorList>
            <consortium name="PulseNet: The National Subtyping Network for Foodborne Disease Surveillance"/>
            <person name="Tarr C.L."/>
            <person name="Trees E."/>
            <person name="Katz L.S."/>
            <person name="Carleton-Romer H.A."/>
            <person name="Stroika S."/>
            <person name="Kucerova Z."/>
            <person name="Roache K.F."/>
            <person name="Sabol A.L."/>
            <person name="Besser J."/>
            <person name="Gerner-Smidt P."/>
        </authorList>
    </citation>
    <scope>NUCLEOTIDE SEQUENCE</scope>
    <source>
        <strain evidence="2">PNUSAS007903</strain>
    </source>
</reference>
<name>A0A5H7H143_SALVI</name>
<gene>
    <name evidence="2" type="ORF">B0F00_05900</name>
</gene>
<organism evidence="2">
    <name type="scientific">Salmonella virchow</name>
    <dbReference type="NCBI Taxonomy" id="48409"/>
    <lineage>
        <taxon>Bacteria</taxon>
        <taxon>Pseudomonadati</taxon>
        <taxon>Pseudomonadota</taxon>
        <taxon>Gammaproteobacteria</taxon>
        <taxon>Enterobacterales</taxon>
        <taxon>Enterobacteriaceae</taxon>
        <taxon>Salmonella</taxon>
    </lineage>
</organism>
<accession>A0A5H7H143</accession>
<evidence type="ECO:0000256" key="1">
    <source>
        <dbReference type="SAM" id="MobiDB-lite"/>
    </source>
</evidence>
<feature type="compositionally biased region" description="Polar residues" evidence="1">
    <location>
        <begin position="1"/>
        <end position="10"/>
    </location>
</feature>